<dbReference type="InterPro" id="IPR000795">
    <property type="entry name" value="T_Tr_GTP-bd_dom"/>
</dbReference>
<evidence type="ECO:0000256" key="14">
    <source>
        <dbReference type="SAM" id="MobiDB-lite"/>
    </source>
</evidence>
<dbReference type="SUPFAM" id="SSF50465">
    <property type="entry name" value="EF-Tu/eEF-1alpha/eIF2-gamma C-terminal domain"/>
    <property type="match status" value="1"/>
</dbReference>
<dbReference type="CDD" id="cd04166">
    <property type="entry name" value="CysN_ATPS"/>
    <property type="match status" value="1"/>
</dbReference>
<evidence type="ECO:0000256" key="4">
    <source>
        <dbReference type="ARBA" id="ARBA00007237"/>
    </source>
</evidence>
<dbReference type="FunFam" id="3.40.50.300:FF:000119">
    <property type="entry name" value="Sulfate adenylyltransferase subunit 1"/>
    <property type="match status" value="1"/>
</dbReference>
<dbReference type="InterPro" id="IPR050100">
    <property type="entry name" value="TRAFAC_GTPase_members"/>
</dbReference>
<dbReference type="RefSeq" id="WP_141612312.1">
    <property type="nucleotide sequence ID" value="NZ_VIGC02000043.1"/>
</dbReference>
<dbReference type="InterPro" id="IPR004161">
    <property type="entry name" value="EFTu-like_2"/>
</dbReference>
<dbReference type="Gene3D" id="2.40.30.10">
    <property type="entry name" value="Translation factors"/>
    <property type="match status" value="2"/>
</dbReference>
<dbReference type="PRINTS" id="PR00315">
    <property type="entry name" value="ELONGATNFCT"/>
</dbReference>
<keyword evidence="5 12" id="KW-0808">Transferase</keyword>
<evidence type="ECO:0000313" key="16">
    <source>
        <dbReference type="EMBL" id="TQE93285.1"/>
    </source>
</evidence>
<evidence type="ECO:0000313" key="17">
    <source>
        <dbReference type="Proteomes" id="UP000317371"/>
    </source>
</evidence>
<dbReference type="Gene3D" id="3.40.50.300">
    <property type="entry name" value="P-loop containing nucleotide triphosphate hydrolases"/>
    <property type="match status" value="2"/>
</dbReference>
<comment type="caution">
    <text evidence="16">The sequence shown here is derived from an EMBL/GenBank/DDBJ whole genome shotgun (WGS) entry which is preliminary data.</text>
</comment>
<dbReference type="Pfam" id="PF03144">
    <property type="entry name" value="GTP_EFTU_D2"/>
    <property type="match status" value="1"/>
</dbReference>
<keyword evidence="8 12" id="KW-0067">ATP-binding</keyword>
<dbReference type="CDD" id="cd04095">
    <property type="entry name" value="CysN_NoDQ_III"/>
    <property type="match status" value="1"/>
</dbReference>
<feature type="region of interest" description="Disordered" evidence="14">
    <location>
        <begin position="1"/>
        <end position="25"/>
    </location>
</feature>
<dbReference type="InterPro" id="IPR009001">
    <property type="entry name" value="Transl_elong_EF1A/Init_IF2_C"/>
</dbReference>
<dbReference type="GO" id="GO:0003924">
    <property type="term" value="F:GTPase activity"/>
    <property type="evidence" value="ECO:0007669"/>
    <property type="project" value="InterPro"/>
</dbReference>
<dbReference type="NCBIfam" id="TIGR02034">
    <property type="entry name" value="CysN"/>
    <property type="match status" value="1"/>
</dbReference>
<feature type="binding site" evidence="12">
    <location>
        <begin position="125"/>
        <end position="129"/>
    </location>
    <ligand>
        <name>GTP</name>
        <dbReference type="ChEBI" id="CHEBI:37565"/>
    </ligand>
</feature>
<dbReference type="PROSITE" id="PS00301">
    <property type="entry name" value="G_TR_1"/>
    <property type="match status" value="1"/>
</dbReference>
<dbReference type="NCBIfam" id="NF004035">
    <property type="entry name" value="PRK05506.1"/>
    <property type="match status" value="1"/>
</dbReference>
<keyword evidence="17" id="KW-1185">Reference proteome</keyword>
<dbReference type="Pfam" id="PF22594">
    <property type="entry name" value="GTP-eEF1A_C"/>
    <property type="match status" value="1"/>
</dbReference>
<dbReference type="InterPro" id="IPR044139">
    <property type="entry name" value="CysN_NoDQ_III"/>
</dbReference>
<dbReference type="Proteomes" id="UP000317371">
    <property type="component" value="Unassembled WGS sequence"/>
</dbReference>
<evidence type="ECO:0000256" key="2">
    <source>
        <dbReference type="ARBA" id="ARBA00002357"/>
    </source>
</evidence>
<dbReference type="CDD" id="cd03695">
    <property type="entry name" value="CysN_NodQ_II"/>
    <property type="match status" value="1"/>
</dbReference>
<proteinExistence type="inferred from homology"/>
<feature type="active site" description="Phosphoserine intermediate" evidence="13">
    <location>
        <position position="569"/>
    </location>
</feature>
<dbReference type="InterPro" id="IPR002891">
    <property type="entry name" value="APS"/>
</dbReference>
<dbReference type="PROSITE" id="PS51722">
    <property type="entry name" value="G_TR_2"/>
    <property type="match status" value="1"/>
</dbReference>
<dbReference type="GO" id="GO:0070814">
    <property type="term" value="P:hydrogen sulfide biosynthetic process"/>
    <property type="evidence" value="ECO:0007669"/>
    <property type="project" value="UniProtKB-UniRule"/>
</dbReference>
<dbReference type="SUPFAM" id="SSF50447">
    <property type="entry name" value="Translation proteins"/>
    <property type="match status" value="1"/>
</dbReference>
<feature type="binding site" evidence="12">
    <location>
        <begin position="48"/>
        <end position="55"/>
    </location>
    <ligand>
        <name>GTP</name>
        <dbReference type="ChEBI" id="CHEBI:37565"/>
    </ligand>
</feature>
<evidence type="ECO:0000259" key="15">
    <source>
        <dbReference type="PROSITE" id="PS51722"/>
    </source>
</evidence>
<feature type="binding site" evidence="13">
    <location>
        <begin position="495"/>
        <end position="502"/>
    </location>
    <ligand>
        <name>ATP</name>
        <dbReference type="ChEBI" id="CHEBI:30616"/>
    </ligand>
</feature>
<evidence type="ECO:0000256" key="3">
    <source>
        <dbReference type="ARBA" id="ARBA00005438"/>
    </source>
</evidence>
<evidence type="ECO:0000256" key="6">
    <source>
        <dbReference type="ARBA" id="ARBA00022695"/>
    </source>
</evidence>
<evidence type="ECO:0000256" key="1">
    <source>
        <dbReference type="ARBA" id="ARBA00001823"/>
    </source>
</evidence>
<sequence length="663" mass="74552">MLKADDTKITATEQSLNHDRPLPAEQPAVGSDLEAYLAMDLLRLTTAGSVDDGKSTLIGRLLYDTKAIFEDQLEAVERASRSRGDPYVDLALLTDGLRAEREQGITIDVAYRYFATPRRKFIIADTPGHIQYTRNMVTGASTAELAIILIDARKGVVTQSKRHGFLASLLEIPHILVTVNKMDLVDYSQEVYNRIVAEYTEFATKLSVQDMTFIPISALKGDNVVHKSANMPWYEGPTLLHYLEHVNVGSSRNLVDFRFPVQTVIRPHQDFRGFAGQIFSGTISPGEEVVVLPSGQTSRVRAIVTADGELQEAAAGDSVILTLEDELDVSRGDMIVRKKNLPTVANQLECIVCWMHEEPMNPRGTYILQHTTRQVRAFISEVTYRIDVDTLHREPAQTLQLNEIGRLKITTTQPLFFDPYKLNRATGGFILIDPYTNVTVAAGMIRRRARDLDEVVVQEPARQKSTNVVWESTAITREQRERRNGHRAAVLWFTGLSGSGKSTVARKLEQRLYAMGCQTMYLDGDNVRHGLNGDLGFSPEDRKENIRRVAEVARLSFEHGNLTLCTFISPYRADRDFARSLLPHGRFVEIYVKCDLEVCKRRDPKGLYARALRGEIPEFTGVSSPYEEPESPEIVVETDVQSVDDIVNYIVEELTRRGILEQP</sequence>
<comment type="catalytic activity">
    <reaction evidence="11 12">
        <text>sulfate + ATP + H(+) = adenosine 5'-phosphosulfate + diphosphate</text>
        <dbReference type="Rhea" id="RHEA:18133"/>
        <dbReference type="ChEBI" id="CHEBI:15378"/>
        <dbReference type="ChEBI" id="CHEBI:16189"/>
        <dbReference type="ChEBI" id="CHEBI:30616"/>
        <dbReference type="ChEBI" id="CHEBI:33019"/>
        <dbReference type="ChEBI" id="CHEBI:58243"/>
        <dbReference type="EC" id="2.7.7.4"/>
    </reaction>
</comment>
<accession>A0A540V9B9</accession>
<dbReference type="GO" id="GO:0004020">
    <property type="term" value="F:adenylylsulfate kinase activity"/>
    <property type="evidence" value="ECO:0007669"/>
    <property type="project" value="UniProtKB-UniRule"/>
</dbReference>
<comment type="catalytic activity">
    <reaction evidence="1 13">
        <text>adenosine 5'-phosphosulfate + ATP = 3'-phosphoadenylyl sulfate + ADP + H(+)</text>
        <dbReference type="Rhea" id="RHEA:24152"/>
        <dbReference type="ChEBI" id="CHEBI:15378"/>
        <dbReference type="ChEBI" id="CHEBI:30616"/>
        <dbReference type="ChEBI" id="CHEBI:58243"/>
        <dbReference type="ChEBI" id="CHEBI:58339"/>
        <dbReference type="ChEBI" id="CHEBI:456216"/>
        <dbReference type="EC" id="2.7.1.25"/>
    </reaction>
</comment>
<evidence type="ECO:0000256" key="13">
    <source>
        <dbReference type="HAMAP-Rule" id="MF_00065"/>
    </source>
</evidence>
<dbReference type="Pfam" id="PF01583">
    <property type="entry name" value="APS_kinase"/>
    <property type="match status" value="1"/>
</dbReference>
<dbReference type="SUPFAM" id="SSF52540">
    <property type="entry name" value="P-loop containing nucleoside triphosphate hydrolases"/>
    <property type="match status" value="2"/>
</dbReference>
<dbReference type="Pfam" id="PF00009">
    <property type="entry name" value="GTP_EFTU"/>
    <property type="match status" value="1"/>
</dbReference>
<keyword evidence="13" id="KW-0597">Phosphoprotein</keyword>
<dbReference type="GO" id="GO:0005525">
    <property type="term" value="F:GTP binding"/>
    <property type="evidence" value="ECO:0007669"/>
    <property type="project" value="UniProtKB-UniRule"/>
</dbReference>
<comment type="function">
    <text evidence="12">With CysD forms the ATP sulfurylase (ATPS) that catalyzes the adenylation of sulfate producing adenosine 5'-phosphosulfate (APS) and diphosphate, the first enzymatic step in sulfur assimilation pathway. APS synthesis involves the formation of a high-energy phosphoric-sulfuric acid anhydride bond driven by GTP hydrolysis by CysN coupled to ATP hydrolysis by CysD.</text>
</comment>
<reference evidence="16 17" key="1">
    <citation type="submission" date="2019-06" db="EMBL/GenBank/DDBJ databases">
        <title>Genome sequence of Litorilinea aerophila BAA-2444.</title>
        <authorList>
            <person name="Maclea K.S."/>
            <person name="Maurais E.G."/>
            <person name="Iannazzi L.C."/>
        </authorList>
    </citation>
    <scope>NUCLEOTIDE SEQUENCE [LARGE SCALE GENOMIC DNA]</scope>
    <source>
        <strain evidence="16 17">ATCC BAA-2444</strain>
    </source>
</reference>
<evidence type="ECO:0000256" key="7">
    <source>
        <dbReference type="ARBA" id="ARBA00022741"/>
    </source>
</evidence>
<protein>
    <recommendedName>
        <fullName evidence="12 13">Multifunctional fusion protein</fullName>
    </recommendedName>
    <domain>
        <recommendedName>
            <fullName evidence="12">Sulfate adenylyltransferase subunit 1</fullName>
            <ecNumber evidence="12">2.7.7.4</ecNumber>
        </recommendedName>
        <alternativeName>
            <fullName evidence="12">ATP-sulfurylase large subunit</fullName>
        </alternativeName>
        <alternativeName>
            <fullName evidence="12">Sulfate adenylate transferase</fullName>
            <shortName evidence="12">SAT</shortName>
        </alternativeName>
    </domain>
    <domain>
        <recommendedName>
            <fullName evidence="13">Adenylyl-sulfate kinase</fullName>
            <ecNumber evidence="13">2.7.1.25</ecNumber>
        </recommendedName>
        <alternativeName>
            <fullName evidence="13">APS kinase</fullName>
        </alternativeName>
        <alternativeName>
            <fullName evidence="13">ATP adenosine-5'-phosphosulfate 3'-phosphotransferase</fullName>
        </alternativeName>
        <alternativeName>
            <fullName evidence="13">Adenosine-5'-phosphosulfate kinase</fullName>
        </alternativeName>
    </domain>
</protein>
<dbReference type="EMBL" id="VIGC01000043">
    <property type="protein sequence ID" value="TQE93285.1"/>
    <property type="molecule type" value="Genomic_DNA"/>
</dbReference>
<dbReference type="AlphaFoldDB" id="A0A540V9B9"/>
<comment type="similarity">
    <text evidence="3">In the C-terminal section; belongs to the APS kinase family.</text>
</comment>
<dbReference type="InterPro" id="IPR044138">
    <property type="entry name" value="CysN_II"/>
</dbReference>
<name>A0A540V9B9_9CHLR</name>
<keyword evidence="13" id="KW-0418">Kinase</keyword>
<keyword evidence="9 12" id="KW-0342">GTP-binding</keyword>
<evidence type="ECO:0000256" key="12">
    <source>
        <dbReference type="HAMAP-Rule" id="MF_00062"/>
    </source>
</evidence>
<feature type="domain" description="Tr-type G" evidence="15">
    <location>
        <begin position="39"/>
        <end position="252"/>
    </location>
</feature>
<dbReference type="OrthoDB" id="9804504at2"/>
<gene>
    <name evidence="12 16" type="primary">cysN</name>
    <name evidence="13" type="synonym">cysC</name>
    <name evidence="16" type="ORF">FKZ61_21920</name>
</gene>
<dbReference type="HAMAP" id="MF_00065">
    <property type="entry name" value="Adenylyl_sulf_kinase"/>
    <property type="match status" value="1"/>
</dbReference>
<dbReference type="InterPro" id="IPR054696">
    <property type="entry name" value="GTP-eEF1A_C"/>
</dbReference>
<dbReference type="InterPro" id="IPR005225">
    <property type="entry name" value="Small_GTP-bd"/>
</dbReference>
<keyword evidence="6 12" id="KW-0548">Nucleotidyltransferase</keyword>
<dbReference type="NCBIfam" id="TIGR00231">
    <property type="entry name" value="small_GTP"/>
    <property type="match status" value="1"/>
</dbReference>
<comment type="function">
    <text evidence="13">Catalyzes the synthesis of activated sulfate.</text>
</comment>
<comment type="function">
    <text evidence="2">APS kinase catalyzes the synthesis of activated sulfate.</text>
</comment>
<comment type="pathway">
    <text evidence="13">Sulfur metabolism; hydrogen sulfide biosynthesis; sulfite from sulfate: step 2/3.</text>
</comment>
<dbReference type="InterPro" id="IPR059117">
    <property type="entry name" value="APS_kinase_dom"/>
</dbReference>
<dbReference type="HAMAP" id="MF_00062">
    <property type="entry name" value="Sulf_adenylyltr_sub1"/>
    <property type="match status" value="1"/>
</dbReference>
<evidence type="ECO:0000256" key="5">
    <source>
        <dbReference type="ARBA" id="ARBA00022679"/>
    </source>
</evidence>
<dbReference type="NCBIfam" id="NF003013">
    <property type="entry name" value="PRK03846.1"/>
    <property type="match status" value="1"/>
</dbReference>
<dbReference type="UniPathway" id="UPA00140">
    <property type="reaction ID" value="UER00204"/>
</dbReference>
<evidence type="ECO:0000256" key="11">
    <source>
        <dbReference type="ARBA" id="ARBA00049370"/>
    </source>
</evidence>
<dbReference type="GO" id="GO:0004781">
    <property type="term" value="F:sulfate adenylyltransferase (ATP) activity"/>
    <property type="evidence" value="ECO:0007669"/>
    <property type="project" value="UniProtKB-UniRule"/>
</dbReference>
<dbReference type="InParanoid" id="A0A540V9B9"/>
<evidence type="ECO:0000256" key="10">
    <source>
        <dbReference type="ARBA" id="ARBA00023268"/>
    </source>
</evidence>
<keyword evidence="7 12" id="KW-0547">Nucleotide-binding</keyword>
<dbReference type="CDD" id="cd02027">
    <property type="entry name" value="APSK"/>
    <property type="match status" value="1"/>
</dbReference>
<dbReference type="InterPro" id="IPR009000">
    <property type="entry name" value="Transl_B-barrel_sf"/>
</dbReference>
<dbReference type="NCBIfam" id="NF003478">
    <property type="entry name" value="PRK05124.1"/>
    <property type="match status" value="1"/>
</dbReference>
<dbReference type="InterPro" id="IPR011779">
    <property type="entry name" value="SO4_adenylTrfase_lsu"/>
</dbReference>
<feature type="binding site" evidence="12">
    <location>
        <begin position="180"/>
        <end position="183"/>
    </location>
    <ligand>
        <name>GTP</name>
        <dbReference type="ChEBI" id="CHEBI:37565"/>
    </ligand>
</feature>
<dbReference type="GO" id="GO:0000103">
    <property type="term" value="P:sulfate assimilation"/>
    <property type="evidence" value="ECO:0007669"/>
    <property type="project" value="UniProtKB-UniRule"/>
</dbReference>
<evidence type="ECO:0000256" key="8">
    <source>
        <dbReference type="ARBA" id="ARBA00022840"/>
    </source>
</evidence>
<dbReference type="GO" id="GO:0005524">
    <property type="term" value="F:ATP binding"/>
    <property type="evidence" value="ECO:0007669"/>
    <property type="project" value="UniProtKB-UniRule"/>
</dbReference>
<dbReference type="NCBIfam" id="TIGR00455">
    <property type="entry name" value="apsK"/>
    <property type="match status" value="1"/>
</dbReference>
<dbReference type="InterPro" id="IPR031157">
    <property type="entry name" value="G_TR_CS"/>
</dbReference>
<dbReference type="EC" id="2.7.7.4" evidence="12"/>
<organism evidence="16 17">
    <name type="scientific">Litorilinea aerophila</name>
    <dbReference type="NCBI Taxonomy" id="1204385"/>
    <lineage>
        <taxon>Bacteria</taxon>
        <taxon>Bacillati</taxon>
        <taxon>Chloroflexota</taxon>
        <taxon>Caldilineae</taxon>
        <taxon>Caldilineales</taxon>
        <taxon>Caldilineaceae</taxon>
        <taxon>Litorilinea</taxon>
    </lineage>
</organism>
<dbReference type="PANTHER" id="PTHR23115">
    <property type="entry name" value="TRANSLATION FACTOR"/>
    <property type="match status" value="1"/>
</dbReference>
<evidence type="ECO:0000256" key="9">
    <source>
        <dbReference type="ARBA" id="ARBA00023134"/>
    </source>
</evidence>
<dbReference type="EC" id="2.7.1.25" evidence="13"/>
<comment type="pathway">
    <text evidence="12">Sulfur metabolism; hydrogen sulfide biosynthesis; sulfite from sulfate: step 1/3.</text>
</comment>
<comment type="similarity">
    <text evidence="4">In the N-terminal section; belongs to the TRAFAC class translation factor GTPase superfamily. Classic translation factor GTPase family. CysN/NodQ subfamily.</text>
</comment>
<comment type="subunit">
    <text evidence="12">Heterodimer composed of CysD, the smaller subunit, and CysN.</text>
</comment>
<dbReference type="InterPro" id="IPR027417">
    <property type="entry name" value="P-loop_NTPase"/>
</dbReference>
<keyword evidence="10" id="KW-0511">Multifunctional enzyme</keyword>
<dbReference type="InterPro" id="IPR041757">
    <property type="entry name" value="CysN_GTP-bd"/>
</dbReference>
<comment type="similarity">
    <text evidence="13">Belongs to the APS kinase family.</text>
</comment>
<comment type="similarity">
    <text evidence="12">Belongs to the TRAFAC class translation factor GTPase superfamily. Classic translation factor GTPase family. CysN/NodQ subfamily.</text>
</comment>